<reference evidence="2 3" key="1">
    <citation type="journal article" date="2012" name="J. Bacteriol.">
        <title>Complete genome sequences of Desulfosporosinus orientis DSM765T, Desulfosporosinus youngiae DSM17734T, Desulfosporosinus meridiei DSM13257T, and Desulfosporosinus acidiphilus DSM22704T.</title>
        <authorList>
            <person name="Pester M."/>
            <person name="Brambilla E."/>
            <person name="Alazard D."/>
            <person name="Rattei T."/>
            <person name="Weinmaier T."/>
            <person name="Han J."/>
            <person name="Lucas S."/>
            <person name="Lapidus A."/>
            <person name="Cheng J.F."/>
            <person name="Goodwin L."/>
            <person name="Pitluck S."/>
            <person name="Peters L."/>
            <person name="Ovchinnikova G."/>
            <person name="Teshima H."/>
            <person name="Detter J.C."/>
            <person name="Han C.S."/>
            <person name="Tapia R."/>
            <person name="Land M.L."/>
            <person name="Hauser L."/>
            <person name="Kyrpides N.C."/>
            <person name="Ivanova N.N."/>
            <person name="Pagani I."/>
            <person name="Huntmann M."/>
            <person name="Wei C.L."/>
            <person name="Davenport K.W."/>
            <person name="Daligault H."/>
            <person name="Chain P.S."/>
            <person name="Chen A."/>
            <person name="Mavromatis K."/>
            <person name="Markowitz V."/>
            <person name="Szeto E."/>
            <person name="Mikhailova N."/>
            <person name="Pati A."/>
            <person name="Wagner M."/>
            <person name="Woyke T."/>
            <person name="Ollivier B."/>
            <person name="Klenk H.P."/>
            <person name="Spring S."/>
            <person name="Loy A."/>
        </authorList>
    </citation>
    <scope>NUCLEOTIDE SEQUENCE [LARGE SCALE GENOMIC DNA]</scope>
    <source>
        <strain evidence="3">DSM 22704 / JCM 16185 / SJ4</strain>
    </source>
</reference>
<keyword evidence="1" id="KW-0472">Membrane</keyword>
<keyword evidence="1" id="KW-0812">Transmembrane</keyword>
<dbReference type="Proteomes" id="UP000002892">
    <property type="component" value="Chromosome"/>
</dbReference>
<dbReference type="RefSeq" id="WP_014828939.1">
    <property type="nucleotide sequence ID" value="NC_018068.1"/>
</dbReference>
<sequence length="47" mass="5203">MDQWLTILIILAIVIVAGVGIYHVFPNQIDDFFSNYITNALAALPTP</sequence>
<accession>I4DAX9</accession>
<name>I4DAX9_DESAJ</name>
<evidence type="ECO:0000313" key="3">
    <source>
        <dbReference type="Proteomes" id="UP000002892"/>
    </source>
</evidence>
<dbReference type="STRING" id="646529.Desaci_4090"/>
<dbReference type="EMBL" id="CP003639">
    <property type="protein sequence ID" value="AFM42953.1"/>
    <property type="molecule type" value="Genomic_DNA"/>
</dbReference>
<evidence type="ECO:0000313" key="2">
    <source>
        <dbReference type="EMBL" id="AFM42953.1"/>
    </source>
</evidence>
<organism evidence="2 3">
    <name type="scientific">Desulfosporosinus acidiphilus (strain DSM 22704 / JCM 16185 / SJ4)</name>
    <dbReference type="NCBI Taxonomy" id="646529"/>
    <lineage>
        <taxon>Bacteria</taxon>
        <taxon>Bacillati</taxon>
        <taxon>Bacillota</taxon>
        <taxon>Clostridia</taxon>
        <taxon>Eubacteriales</taxon>
        <taxon>Desulfitobacteriaceae</taxon>
        <taxon>Desulfosporosinus</taxon>
    </lineage>
</organism>
<evidence type="ECO:0000256" key="1">
    <source>
        <dbReference type="SAM" id="Phobius"/>
    </source>
</evidence>
<keyword evidence="3" id="KW-1185">Reference proteome</keyword>
<dbReference type="HOGENOM" id="CLU_3167184_0_0_9"/>
<proteinExistence type="predicted"/>
<keyword evidence="1" id="KW-1133">Transmembrane helix</keyword>
<dbReference type="KEGG" id="dai:Desaci_4090"/>
<feature type="transmembrane region" description="Helical" evidence="1">
    <location>
        <begin position="6"/>
        <end position="25"/>
    </location>
</feature>
<gene>
    <name evidence="2" type="ordered locus">Desaci_4090</name>
</gene>
<dbReference type="AlphaFoldDB" id="I4DAX9"/>
<protein>
    <submittedName>
        <fullName evidence="2">Uncharacterized protein</fullName>
    </submittedName>
</protein>